<proteinExistence type="predicted"/>
<accession>A0ACC2KUW7</accession>
<evidence type="ECO:0000313" key="2">
    <source>
        <dbReference type="Proteomes" id="UP001234297"/>
    </source>
</evidence>
<dbReference type="EMBL" id="CM056819">
    <property type="protein sequence ID" value="KAJ8624785.1"/>
    <property type="molecule type" value="Genomic_DNA"/>
</dbReference>
<comment type="caution">
    <text evidence="1">The sequence shown here is derived from an EMBL/GenBank/DDBJ whole genome shotgun (WGS) entry which is preliminary data.</text>
</comment>
<gene>
    <name evidence="1" type="ORF">MRB53_033315</name>
</gene>
<sequence>MSNLREDVAKLPVCPKPRRIRSVVPEFIEPLAYSGSHSKGKGIRSSEVIDMISSKADNGQEPSSNGCSPSYYCGSPPSRTNNPLVHDVQFIHQMKLLSPFTRTKLSDRLTLKSPFALRLFPSSLFLATPDSWCC</sequence>
<keyword evidence="2" id="KW-1185">Reference proteome</keyword>
<evidence type="ECO:0000313" key="1">
    <source>
        <dbReference type="EMBL" id="KAJ8624785.1"/>
    </source>
</evidence>
<dbReference type="Proteomes" id="UP001234297">
    <property type="component" value="Chromosome 11"/>
</dbReference>
<name>A0ACC2KUW7_PERAE</name>
<reference evidence="1 2" key="1">
    <citation type="journal article" date="2022" name="Hortic Res">
        <title>A haplotype resolved chromosomal level avocado genome allows analysis of novel avocado genes.</title>
        <authorList>
            <person name="Nath O."/>
            <person name="Fletcher S.J."/>
            <person name="Hayward A."/>
            <person name="Shaw L.M."/>
            <person name="Masouleh A.K."/>
            <person name="Furtado A."/>
            <person name="Henry R.J."/>
            <person name="Mitter N."/>
        </authorList>
    </citation>
    <scope>NUCLEOTIDE SEQUENCE [LARGE SCALE GENOMIC DNA]</scope>
    <source>
        <strain evidence="2">cv. Hass</strain>
    </source>
</reference>
<protein>
    <submittedName>
        <fullName evidence="1">Uncharacterized protein</fullName>
    </submittedName>
</protein>
<organism evidence="1 2">
    <name type="scientific">Persea americana</name>
    <name type="common">Avocado</name>
    <dbReference type="NCBI Taxonomy" id="3435"/>
    <lineage>
        <taxon>Eukaryota</taxon>
        <taxon>Viridiplantae</taxon>
        <taxon>Streptophyta</taxon>
        <taxon>Embryophyta</taxon>
        <taxon>Tracheophyta</taxon>
        <taxon>Spermatophyta</taxon>
        <taxon>Magnoliopsida</taxon>
        <taxon>Magnoliidae</taxon>
        <taxon>Laurales</taxon>
        <taxon>Lauraceae</taxon>
        <taxon>Persea</taxon>
    </lineage>
</organism>